<dbReference type="RefSeq" id="WP_378243707.1">
    <property type="nucleotide sequence ID" value="NZ_JBHRWK010000061.1"/>
</dbReference>
<dbReference type="EMBL" id="JBHRWK010000061">
    <property type="protein sequence ID" value="MFC3454310.1"/>
    <property type="molecule type" value="Genomic_DNA"/>
</dbReference>
<proteinExistence type="predicted"/>
<dbReference type="Proteomes" id="UP001595645">
    <property type="component" value="Unassembled WGS sequence"/>
</dbReference>
<reference evidence="3" key="1">
    <citation type="journal article" date="2019" name="Int. J. Syst. Evol. Microbiol.">
        <title>The Global Catalogue of Microorganisms (GCM) 10K type strain sequencing project: providing services to taxonomists for standard genome sequencing and annotation.</title>
        <authorList>
            <consortium name="The Broad Institute Genomics Platform"/>
            <consortium name="The Broad Institute Genome Sequencing Center for Infectious Disease"/>
            <person name="Wu L."/>
            <person name="Ma J."/>
        </authorList>
    </citation>
    <scope>NUCLEOTIDE SEQUENCE [LARGE SCALE GENOMIC DNA]</scope>
    <source>
        <strain evidence="3">CGMCC 4.7676</strain>
    </source>
</reference>
<feature type="domain" description="Helix-turn-helix" evidence="1">
    <location>
        <begin position="69"/>
        <end position="110"/>
    </location>
</feature>
<name>A0ABV7P5C9_9PSEU</name>
<organism evidence="2 3">
    <name type="scientific">Amycolatopsis speibonae</name>
    <dbReference type="NCBI Taxonomy" id="1450224"/>
    <lineage>
        <taxon>Bacteria</taxon>
        <taxon>Bacillati</taxon>
        <taxon>Actinomycetota</taxon>
        <taxon>Actinomycetes</taxon>
        <taxon>Pseudonocardiales</taxon>
        <taxon>Pseudonocardiaceae</taxon>
        <taxon>Amycolatopsis</taxon>
    </lineage>
</organism>
<gene>
    <name evidence="2" type="ORF">ACFOSH_33160</name>
</gene>
<comment type="caution">
    <text evidence="2">The sequence shown here is derived from an EMBL/GenBank/DDBJ whole genome shotgun (WGS) entry which is preliminary data.</text>
</comment>
<keyword evidence="3" id="KW-1185">Reference proteome</keyword>
<dbReference type="Pfam" id="PF12728">
    <property type="entry name" value="HTH_17"/>
    <property type="match status" value="1"/>
</dbReference>
<evidence type="ECO:0000313" key="3">
    <source>
        <dbReference type="Proteomes" id="UP001595645"/>
    </source>
</evidence>
<sequence length="113" mass="12532">MVTFVTGLDLGTSGRLLDDFREFLVLKADGGANLVWWALILTVILERDHAPIADEDEHVLIDGLWDLLDEAAELLHTSPAGVMDLVAQRRLRPMRAGHTLMFARSDIEQLAIG</sequence>
<accession>A0ABV7P5C9</accession>
<evidence type="ECO:0000313" key="2">
    <source>
        <dbReference type="EMBL" id="MFC3454310.1"/>
    </source>
</evidence>
<dbReference type="InterPro" id="IPR041657">
    <property type="entry name" value="HTH_17"/>
</dbReference>
<protein>
    <submittedName>
        <fullName evidence="2">Helix-turn-helix domain-containing protein</fullName>
    </submittedName>
</protein>
<evidence type="ECO:0000259" key="1">
    <source>
        <dbReference type="Pfam" id="PF12728"/>
    </source>
</evidence>